<dbReference type="Pfam" id="PF06812">
    <property type="entry name" value="ImpA_N"/>
    <property type="match status" value="1"/>
</dbReference>
<dbReference type="OrthoDB" id="9771118at2"/>
<dbReference type="Proteomes" id="UP000028640">
    <property type="component" value="Unassembled WGS sequence"/>
</dbReference>
<name>A0A085GIJ6_EWIA3</name>
<dbReference type="InterPro" id="IPR010657">
    <property type="entry name" value="ImpA_N"/>
</dbReference>
<evidence type="ECO:0000313" key="2">
    <source>
        <dbReference type="EMBL" id="KFC83541.1"/>
    </source>
</evidence>
<dbReference type="EMBL" id="JMPJ01000037">
    <property type="protein sequence ID" value="KFC83541.1"/>
    <property type="molecule type" value="Genomic_DNA"/>
</dbReference>
<evidence type="ECO:0000313" key="3">
    <source>
        <dbReference type="Proteomes" id="UP000028640"/>
    </source>
</evidence>
<gene>
    <name evidence="2" type="ORF">GEAM_1169</name>
</gene>
<keyword evidence="3" id="KW-1185">Reference proteome</keyword>
<organism evidence="2 3">
    <name type="scientific">Ewingella americana (strain ATCC 33852 / DSM 4580 / CCUG 14506 / JCM 5911 / LMG 7869 / NCTC 12157 / CDC 1468-78)</name>
    <dbReference type="NCBI Taxonomy" id="910964"/>
    <lineage>
        <taxon>Bacteria</taxon>
        <taxon>Pseudomonadati</taxon>
        <taxon>Pseudomonadota</taxon>
        <taxon>Gammaproteobacteria</taxon>
        <taxon>Enterobacterales</taxon>
        <taxon>Yersiniaceae</taxon>
        <taxon>Ewingella</taxon>
    </lineage>
</organism>
<sequence>MNVQNIAESTGYFHSLLQPLAGEHPCGQSLEYDPSFLMLLASLQPKLTAEYGNFVEAAESINWTDCERKCSELLAKSRDIRLIIILMRCRLRQIGVRAVEEGLEALTWCLTTWPNELQPQLFDEGEFEPFMRANAFAELEDIDGFIADLRHQSLPKAAGQHITVKEFEKAHSFPREEGALETSTLDAIKHDWQARAESAILSLQKAYALLLTIKASLSNTLGADIAPDFARLTSLLCHFGTADTAAPTALFEVPHSIDELTSPEPTLEASHVPPAEPLNNVMVSVPGDITAPIHLPFTPPSPPPLPAAQPAKGIQNRAEALLRIKEIRQWFEAMEPSSPVGALLNLSEKTVGRSYVELQQIMPQELIAKLNDGQE</sequence>
<dbReference type="PANTHER" id="PTHR37951">
    <property type="entry name" value="CYTOPLASMIC PROTEIN-RELATED"/>
    <property type="match status" value="1"/>
</dbReference>
<dbReference type="AlphaFoldDB" id="A0A085GIJ6"/>
<dbReference type="GeneID" id="78379511"/>
<reference evidence="2 3" key="1">
    <citation type="submission" date="2014-05" db="EMBL/GenBank/DDBJ databases">
        <title>ATOL: Assembling a taxonomically balanced genome-scale reconstruction of the evolutionary history of the Enterobacteriaceae.</title>
        <authorList>
            <person name="Plunkett G.III."/>
            <person name="Neeno-Eckwall E.C."/>
            <person name="Glasner J.D."/>
            <person name="Perna N.T."/>
        </authorList>
    </citation>
    <scope>NUCLEOTIDE SEQUENCE [LARGE SCALE GENOMIC DNA]</scope>
    <source>
        <strain evidence="2 3">ATCC 33852</strain>
    </source>
</reference>
<dbReference type="InterPro" id="IPR017740">
    <property type="entry name" value="TssA-like"/>
</dbReference>
<dbReference type="STRING" id="910964.GEAM_1169"/>
<feature type="domain" description="ImpA N-terminal" evidence="1">
    <location>
        <begin position="17"/>
        <end position="140"/>
    </location>
</feature>
<evidence type="ECO:0000259" key="1">
    <source>
        <dbReference type="Pfam" id="PF06812"/>
    </source>
</evidence>
<dbReference type="eggNOG" id="COG3515">
    <property type="taxonomic scope" value="Bacteria"/>
</dbReference>
<dbReference type="PANTHER" id="PTHR37951:SF1">
    <property type="entry name" value="TYPE VI SECRETION SYSTEM COMPONENT TSSA1"/>
    <property type="match status" value="1"/>
</dbReference>
<dbReference type="RefSeq" id="WP_034789439.1">
    <property type="nucleotide sequence ID" value="NZ_JMPJ01000037.1"/>
</dbReference>
<comment type="caution">
    <text evidence="2">The sequence shown here is derived from an EMBL/GenBank/DDBJ whole genome shotgun (WGS) entry which is preliminary data.</text>
</comment>
<protein>
    <submittedName>
        <fullName evidence="2">ImpA family protein</fullName>
    </submittedName>
</protein>
<proteinExistence type="predicted"/>
<accession>A0A085GIJ6</accession>